<feature type="transmembrane region" description="Helical" evidence="1">
    <location>
        <begin position="16"/>
        <end position="37"/>
    </location>
</feature>
<gene>
    <name evidence="2" type="ORF">S01H4_03878</name>
</gene>
<dbReference type="EMBL" id="BART01000988">
    <property type="protein sequence ID" value="GAG60024.1"/>
    <property type="molecule type" value="Genomic_DNA"/>
</dbReference>
<keyword evidence="1" id="KW-1133">Transmembrane helix</keyword>
<evidence type="ECO:0000313" key="2">
    <source>
        <dbReference type="EMBL" id="GAG60024.1"/>
    </source>
</evidence>
<feature type="non-terminal residue" evidence="2">
    <location>
        <position position="1"/>
    </location>
</feature>
<evidence type="ECO:0000256" key="1">
    <source>
        <dbReference type="SAM" id="Phobius"/>
    </source>
</evidence>
<evidence type="ECO:0008006" key="3">
    <source>
        <dbReference type="Google" id="ProtNLM"/>
    </source>
</evidence>
<dbReference type="AlphaFoldDB" id="X0YTX5"/>
<keyword evidence="1" id="KW-0812">Transmembrane</keyword>
<organism evidence="2">
    <name type="scientific">marine sediment metagenome</name>
    <dbReference type="NCBI Taxonomy" id="412755"/>
    <lineage>
        <taxon>unclassified sequences</taxon>
        <taxon>metagenomes</taxon>
        <taxon>ecological metagenomes</taxon>
    </lineage>
</organism>
<accession>X0YTX5</accession>
<keyword evidence="1" id="KW-0472">Membrane</keyword>
<feature type="transmembrane region" description="Helical" evidence="1">
    <location>
        <begin position="397"/>
        <end position="421"/>
    </location>
</feature>
<protein>
    <recommendedName>
        <fullName evidence="3">YfhO family protein</fullName>
    </recommendedName>
</protein>
<reference evidence="2" key="1">
    <citation type="journal article" date="2014" name="Front. Microbiol.">
        <title>High frequency of phylogenetically diverse reductive dehalogenase-homologous genes in deep subseafloor sedimentary metagenomes.</title>
        <authorList>
            <person name="Kawai M."/>
            <person name="Futagami T."/>
            <person name="Toyoda A."/>
            <person name="Takaki Y."/>
            <person name="Nishi S."/>
            <person name="Hori S."/>
            <person name="Arai W."/>
            <person name="Tsubouchi T."/>
            <person name="Morono Y."/>
            <person name="Uchiyama I."/>
            <person name="Ito T."/>
            <person name="Fujiyama A."/>
            <person name="Inagaki F."/>
            <person name="Takami H."/>
        </authorList>
    </citation>
    <scope>NUCLEOTIDE SEQUENCE</scope>
    <source>
        <strain evidence="2">Expedition CK06-06</strain>
    </source>
</reference>
<name>X0YTX5_9ZZZZ</name>
<comment type="caution">
    <text evidence="2">The sequence shown here is derived from an EMBL/GenBank/DDBJ whole genome shotgun (WGS) entry which is preliminary data.</text>
</comment>
<sequence length="433" mass="49985">GFNILYNYFKKYRKSISLVIVAALYILLFGVYMWPYWTGAIIYEGGEIKPSARVKIPEYYYKAANYINEEKGEFKILSLPHQTGGVAYDWEDGGYIGSGDIIVSLISKPILSPFDPDDEIVSPFLTVLFNLSNPLGLGDNMVKMLGLANIRYILIHNDVNYYINNPNPDLTVEKIKDILSSVKNINLEKSFGKLDFYKLNNDFFLPHIYIPTELIYTDKNIEDLQEVLGPNNYPLRSSVYFNSQVDNPNKNFLGNYSKSNDSPSILKFNSIPKITFVKINPTKYKVKVENTKEPYTLVFSESFNKGWKAYIYNQPSTINHQLYDNITASYFNEEIKEGTHKNVFLDINTFETLGKKPIPEDRHLIANGYANSWVIMPEDSKGLEDYEIIIEFWPQRLFYIGLTISTFTFLGCLCYLVYGLCMRKKRVKVKQVR</sequence>
<proteinExistence type="predicted"/>